<reference evidence="2" key="1">
    <citation type="journal article" date="2009" name="Proc. R. Soc. B">
        <title>Foam nest components of the tungara frog: a cocktail of proteins conferring physical and biological resilience.</title>
        <authorList>
            <person name="Fleming R.I."/>
            <person name="Mackenzie C.D."/>
            <person name="Cooper A."/>
            <person name="Kennedy M.W."/>
        </authorList>
    </citation>
    <scope>NUCLEOTIDE SEQUENCE</scope>
    <source>
        <tissue evidence="2">Oviduct gland</tissue>
    </source>
</reference>
<organism evidence="2">
    <name type="scientific">Engystomops pustulosus</name>
    <name type="common">Tungara frog</name>
    <name type="synonym">Physalaemus pustulosus</name>
    <dbReference type="NCBI Taxonomy" id="76066"/>
    <lineage>
        <taxon>Eukaryota</taxon>
        <taxon>Metazoa</taxon>
        <taxon>Chordata</taxon>
        <taxon>Craniata</taxon>
        <taxon>Vertebrata</taxon>
        <taxon>Euteleostomi</taxon>
        <taxon>Amphibia</taxon>
        <taxon>Batrachia</taxon>
        <taxon>Anura</taxon>
        <taxon>Neobatrachia</taxon>
        <taxon>Hyloidea</taxon>
        <taxon>Leptodactylidae</taxon>
        <taxon>Leiuperinae</taxon>
        <taxon>Engystomops</taxon>
    </lineage>
</organism>
<name>B5DCK1_ENGPU</name>
<dbReference type="AlphaFoldDB" id="B5DCK1"/>
<keyword evidence="1" id="KW-0732">Signal</keyword>
<gene>
    <name evidence="2" type="primary">rsn-1</name>
</gene>
<evidence type="ECO:0000313" key="2">
    <source>
        <dbReference type="EMBL" id="AAP48830.1"/>
    </source>
</evidence>
<proteinExistence type="evidence at transcript level"/>
<sequence length="135" mass="14268">MAAIQFALFFVFAVISQHCAYGFLPLGGGNIGGGAKLGPEKPATPGIQDLLKSLLSVLNLSPPAIPEDAEAVSYRDAKNGKFRLIKIHLGGELYCHVKQIAGPILALPIVSDVVEVTGKECGKTEDDPLEDFPIP</sequence>
<feature type="signal peptide" evidence="1">
    <location>
        <begin position="1"/>
        <end position="22"/>
    </location>
</feature>
<protein>
    <submittedName>
        <fullName evidence="2">Ranaspumin-1</fullName>
    </submittedName>
</protein>
<accession>B5DCK1</accession>
<dbReference type="EMBL" id="AY226146">
    <property type="protein sequence ID" value="AAP48830.1"/>
    <property type="molecule type" value="mRNA"/>
</dbReference>
<evidence type="ECO:0000256" key="1">
    <source>
        <dbReference type="SAM" id="SignalP"/>
    </source>
</evidence>
<feature type="chain" id="PRO_5002829138" evidence="1">
    <location>
        <begin position="23"/>
        <end position="135"/>
    </location>
</feature>